<gene>
    <name evidence="7" type="primary">LOC129335807</name>
</gene>
<dbReference type="PIRSF" id="PIRSF036881">
    <property type="entry name" value="PAT"/>
    <property type="match status" value="1"/>
</dbReference>
<dbReference type="GO" id="GO:0005829">
    <property type="term" value="C:cytosol"/>
    <property type="evidence" value="ECO:0007669"/>
    <property type="project" value="TreeGrafter"/>
</dbReference>
<dbReference type="GeneID" id="129335807"/>
<keyword evidence="3" id="KW-0551">Lipid droplet</keyword>
<feature type="compositionally biased region" description="Basic and acidic residues" evidence="5">
    <location>
        <begin position="380"/>
        <end position="395"/>
    </location>
</feature>
<evidence type="ECO:0000256" key="1">
    <source>
        <dbReference type="ARBA" id="ARBA00004502"/>
    </source>
</evidence>
<evidence type="ECO:0000313" key="7">
    <source>
        <dbReference type="RefSeq" id="XP_054844580.1"/>
    </source>
</evidence>
<evidence type="ECO:0000256" key="2">
    <source>
        <dbReference type="ARBA" id="ARBA00006311"/>
    </source>
</evidence>
<evidence type="ECO:0000256" key="3">
    <source>
        <dbReference type="ARBA" id="ARBA00022677"/>
    </source>
</evidence>
<dbReference type="RefSeq" id="XP_054844580.1">
    <property type="nucleotide sequence ID" value="XM_054988605.1"/>
</dbReference>
<dbReference type="Proteomes" id="UP001190640">
    <property type="component" value="Chromosome 9"/>
</dbReference>
<dbReference type="GO" id="GO:0019915">
    <property type="term" value="P:lipid storage"/>
    <property type="evidence" value="ECO:0007669"/>
    <property type="project" value="TreeGrafter"/>
</dbReference>
<dbReference type="PANTHER" id="PTHR14024">
    <property type="entry name" value="PERILIPIN"/>
    <property type="match status" value="1"/>
</dbReference>
<dbReference type="Gene3D" id="3.30.720.170">
    <property type="entry name" value="Perilipin, alpha-beta domain"/>
    <property type="match status" value="1"/>
</dbReference>
<evidence type="ECO:0000256" key="5">
    <source>
        <dbReference type="SAM" id="MobiDB-lite"/>
    </source>
</evidence>
<feature type="region of interest" description="Disordered" evidence="5">
    <location>
        <begin position="1"/>
        <end position="23"/>
    </location>
</feature>
<dbReference type="GO" id="GO:0010890">
    <property type="term" value="P:positive regulation of triglyceride storage"/>
    <property type="evidence" value="ECO:0007669"/>
    <property type="project" value="TreeGrafter"/>
</dbReference>
<evidence type="ECO:0000313" key="6">
    <source>
        <dbReference type="Proteomes" id="UP001190640"/>
    </source>
</evidence>
<dbReference type="SUPFAM" id="SSF109775">
    <property type="entry name" value="Mannose-6-phosphate receptor binding protein 1 (Tip47), C-terminal domain"/>
    <property type="match status" value="1"/>
</dbReference>
<dbReference type="GO" id="GO:0005811">
    <property type="term" value="C:lipid droplet"/>
    <property type="evidence" value="ECO:0007669"/>
    <property type="project" value="UniProtKB-SubCell"/>
</dbReference>
<organism evidence="6 7">
    <name type="scientific">Eublepharis macularius</name>
    <name type="common">Leopard gecko</name>
    <name type="synonym">Cyrtodactylus macularius</name>
    <dbReference type="NCBI Taxonomy" id="481883"/>
    <lineage>
        <taxon>Eukaryota</taxon>
        <taxon>Metazoa</taxon>
        <taxon>Chordata</taxon>
        <taxon>Craniata</taxon>
        <taxon>Vertebrata</taxon>
        <taxon>Euteleostomi</taxon>
        <taxon>Lepidosauria</taxon>
        <taxon>Squamata</taxon>
        <taxon>Bifurcata</taxon>
        <taxon>Gekkota</taxon>
        <taxon>Eublepharidae</taxon>
        <taxon>Eublepharinae</taxon>
        <taxon>Eublepharis</taxon>
    </lineage>
</organism>
<evidence type="ECO:0000256" key="4">
    <source>
        <dbReference type="PIRNR" id="PIRNR036881"/>
    </source>
</evidence>
<dbReference type="Gene3D" id="1.20.120.340">
    <property type="entry name" value="Flagellar protein FliS"/>
    <property type="match status" value="1"/>
</dbReference>
<name>A0AA97L6I5_EUBMA</name>
<feature type="region of interest" description="Disordered" evidence="5">
    <location>
        <begin position="368"/>
        <end position="395"/>
    </location>
</feature>
<proteinExistence type="inferred from homology"/>
<accession>A0AA97L6I5</accession>
<dbReference type="KEGG" id="emc:129335807"/>
<dbReference type="InterPro" id="IPR004279">
    <property type="entry name" value="Perilipin"/>
</dbReference>
<comment type="subcellular location">
    <subcellularLocation>
        <location evidence="1">Lipid droplet</location>
    </subcellularLocation>
</comment>
<comment type="similarity">
    <text evidence="2 4">Belongs to the perilipin family.</text>
</comment>
<dbReference type="PANTHER" id="PTHR14024:SF11">
    <property type="entry name" value="PERILIPIN-3"/>
    <property type="match status" value="1"/>
</dbReference>
<reference evidence="7" key="1">
    <citation type="submission" date="2025-08" db="UniProtKB">
        <authorList>
            <consortium name="RefSeq"/>
        </authorList>
    </citation>
    <scope>IDENTIFICATION</scope>
    <source>
        <tissue evidence="7">Blood</tissue>
    </source>
</reference>
<dbReference type="AlphaFoldDB" id="A0AA97L6I5"/>
<keyword evidence="6" id="KW-1185">Reference proteome</keyword>
<protein>
    <recommendedName>
        <fullName evidence="4">Perilipin</fullName>
    </recommendedName>
</protein>
<sequence length="395" mass="43529">MTSKGQEEPVPSSESREEVQPQSVISRVTNLPLVSSTYDMAVSAYASTKENYPSVKAVLDLAEKGMKQISDVAATRAQPLLMNFEPQVSAAGQYASMGLDKLEEKLPILHQTANQVIADTQEVVLSKVAGAKEAVTKAVQSGKEMVLETRMGKMALSGAEVMLEKSEELLDHFLPMMSEELAELADSAPVGMDTASENQGYFVRLGSLSSKLRHRAYQHAVVKVKMARDNIKDAFSRLHQYIGQIERTKEDVLQEGQKNLSQVETQILDTSSRIAQQLKRTFKNLIANIEGLPSNLQHNMQQAYFNMEELHVSFASAQCFHDLSSSILSQSQENALKAQDYVEDVLEYVVNNTPLSWLVGPLAPGLNQSGDVAKPTRSNDGQEKALKASERKENL</sequence>
<dbReference type="Pfam" id="PF03036">
    <property type="entry name" value="Perilipin"/>
    <property type="match status" value="2"/>
</dbReference>